<dbReference type="GeneID" id="39579511"/>
<evidence type="ECO:0000256" key="7">
    <source>
        <dbReference type="PROSITE-ProRule" id="PRU01379"/>
    </source>
</evidence>
<evidence type="ECO:0000256" key="2">
    <source>
        <dbReference type="ARBA" id="ARBA00005988"/>
    </source>
</evidence>
<dbReference type="PANTHER" id="PTHR11705:SF143">
    <property type="entry name" value="SLL0236 PROTEIN"/>
    <property type="match status" value="1"/>
</dbReference>
<evidence type="ECO:0000313" key="10">
    <source>
        <dbReference type="EMBL" id="ROT34511.1"/>
    </source>
</evidence>
<dbReference type="STRING" id="1314773.A0A3N2PIZ4"/>
<accession>A0A3N2PIZ4</accession>
<keyword evidence="3" id="KW-0645">Protease</keyword>
<dbReference type="GO" id="GO:0008270">
    <property type="term" value="F:zinc ion binding"/>
    <property type="evidence" value="ECO:0007669"/>
    <property type="project" value="InterPro"/>
</dbReference>
<evidence type="ECO:0000256" key="6">
    <source>
        <dbReference type="ARBA" id="ARBA00023049"/>
    </source>
</evidence>
<dbReference type="PROSITE" id="PS52035">
    <property type="entry name" value="PEPTIDASE_M14"/>
    <property type="match status" value="1"/>
</dbReference>
<dbReference type="GO" id="GO:0006508">
    <property type="term" value="P:proteolysis"/>
    <property type="evidence" value="ECO:0007669"/>
    <property type="project" value="UniProtKB-KW"/>
</dbReference>
<evidence type="ECO:0000256" key="8">
    <source>
        <dbReference type="SAM" id="SignalP"/>
    </source>
</evidence>
<evidence type="ECO:0000259" key="9">
    <source>
        <dbReference type="PROSITE" id="PS52035"/>
    </source>
</evidence>
<comment type="similarity">
    <text evidence="2 7">Belongs to the peptidase M14 family.</text>
</comment>
<keyword evidence="10" id="KW-0121">Carboxypeptidase</keyword>
<dbReference type="OrthoDB" id="3626597at2759"/>
<reference evidence="10 11" key="1">
    <citation type="journal article" date="2018" name="Mol. Ecol.">
        <title>The obligate alkalophilic soda-lake fungus Sodiomyces alkalinus has shifted to a protein diet.</title>
        <authorList>
            <person name="Grum-Grzhimaylo A.A."/>
            <person name="Falkoski D.L."/>
            <person name="van den Heuvel J."/>
            <person name="Valero-Jimenez C.A."/>
            <person name="Min B."/>
            <person name="Choi I.G."/>
            <person name="Lipzen A."/>
            <person name="Daum C.G."/>
            <person name="Aanen D.K."/>
            <person name="Tsang A."/>
            <person name="Henrissat B."/>
            <person name="Bilanenko E.N."/>
            <person name="de Vries R.P."/>
            <person name="van Kan J.A.L."/>
            <person name="Grigoriev I.V."/>
            <person name="Debets A.J.M."/>
        </authorList>
    </citation>
    <scope>NUCLEOTIDE SEQUENCE [LARGE SCALE GENOMIC DNA]</scope>
    <source>
        <strain evidence="10 11">F11</strain>
    </source>
</reference>
<feature type="chain" id="PRO_5018030377" evidence="8">
    <location>
        <begin position="19"/>
        <end position="449"/>
    </location>
</feature>
<evidence type="ECO:0000256" key="5">
    <source>
        <dbReference type="ARBA" id="ARBA00022833"/>
    </source>
</evidence>
<feature type="domain" description="Peptidase M14" evidence="9">
    <location>
        <begin position="74"/>
        <end position="438"/>
    </location>
</feature>
<keyword evidence="5" id="KW-0862">Zinc</keyword>
<proteinExistence type="inferred from homology"/>
<name>A0A3N2PIZ4_SODAK</name>
<keyword evidence="4" id="KW-0378">Hydrolase</keyword>
<dbReference type="SMART" id="SM00631">
    <property type="entry name" value="Zn_pept"/>
    <property type="match status" value="1"/>
</dbReference>
<dbReference type="SUPFAM" id="SSF53187">
    <property type="entry name" value="Zn-dependent exopeptidases"/>
    <property type="match status" value="1"/>
</dbReference>
<feature type="active site" description="Proton donor/acceptor" evidence="7">
    <location>
        <position position="400"/>
    </location>
</feature>
<dbReference type="RefSeq" id="XP_028462317.1">
    <property type="nucleotide sequence ID" value="XM_028611033.1"/>
</dbReference>
<dbReference type="Gene3D" id="3.40.630.10">
    <property type="entry name" value="Zn peptidases"/>
    <property type="match status" value="1"/>
</dbReference>
<evidence type="ECO:0000256" key="1">
    <source>
        <dbReference type="ARBA" id="ARBA00001947"/>
    </source>
</evidence>
<sequence length="449" mass="49252">MKALTLFSSLALPLLGEACLLPEELLDAVPAPHMVLPRQTGNTGLGVGQGDRFDGGSVVPRGPGSQEHGTDMGLLLNVKEIHSAVRALVDEYGIEYFEAPDKTYDGNPIFGARAGGTPGCASSYHVYFNAAIHARERGSADNIVYFMADLLYANKHNTGLRYGGRTYSNCDVRRALATGIVFTPLANPDGVAWDQETNTCWRKNRNATSAIEGNPASVGVDLNRNFDFLYDYIEKFHPDVGPSLASQNPAAQTFQGLSAFSEAESRAIRWVMDTHPSLGWYMDIHSYTGVLLYAWGSDENQIRKPYMNFMNSTYDNVRGLLPDDPDAGDVYGEYIPSRDWADKVYAAERSKLAMHAATGRYYDAYPAALLYPTSGASDDYAYARHFVDPGLSKIHGYCLEFGFGNSQVRSCPFYPSPQQYHQHLLETASGFMEFLLAASEIGLGPEGTC</sequence>
<keyword evidence="8" id="KW-0732">Signal</keyword>
<evidence type="ECO:0000256" key="4">
    <source>
        <dbReference type="ARBA" id="ARBA00022801"/>
    </source>
</evidence>
<feature type="signal peptide" evidence="8">
    <location>
        <begin position="1"/>
        <end position="18"/>
    </location>
</feature>
<dbReference type="EMBL" id="ML119069">
    <property type="protein sequence ID" value="ROT34511.1"/>
    <property type="molecule type" value="Genomic_DNA"/>
</dbReference>
<dbReference type="InterPro" id="IPR000834">
    <property type="entry name" value="Peptidase_M14"/>
</dbReference>
<dbReference type="AlphaFoldDB" id="A0A3N2PIZ4"/>
<protein>
    <submittedName>
        <fullName evidence="10">Carboxypeptidase A</fullName>
    </submittedName>
</protein>
<evidence type="ECO:0000256" key="3">
    <source>
        <dbReference type="ARBA" id="ARBA00022670"/>
    </source>
</evidence>
<dbReference type="GO" id="GO:0004181">
    <property type="term" value="F:metallocarboxypeptidase activity"/>
    <property type="evidence" value="ECO:0007669"/>
    <property type="project" value="InterPro"/>
</dbReference>
<organism evidence="10 11">
    <name type="scientific">Sodiomyces alkalinus (strain CBS 110278 / VKM F-3762 / F11)</name>
    <name type="common">Alkaliphilic filamentous fungus</name>
    <dbReference type="NCBI Taxonomy" id="1314773"/>
    <lineage>
        <taxon>Eukaryota</taxon>
        <taxon>Fungi</taxon>
        <taxon>Dikarya</taxon>
        <taxon>Ascomycota</taxon>
        <taxon>Pezizomycotina</taxon>
        <taxon>Sordariomycetes</taxon>
        <taxon>Hypocreomycetidae</taxon>
        <taxon>Glomerellales</taxon>
        <taxon>Plectosphaerellaceae</taxon>
        <taxon>Sodiomyces</taxon>
    </lineage>
</organism>
<evidence type="ECO:0000313" key="11">
    <source>
        <dbReference type="Proteomes" id="UP000272025"/>
    </source>
</evidence>
<dbReference type="Pfam" id="PF00246">
    <property type="entry name" value="Peptidase_M14"/>
    <property type="match status" value="1"/>
</dbReference>
<gene>
    <name evidence="10" type="ORF">SODALDRAFT_329763</name>
</gene>
<comment type="cofactor">
    <cofactor evidence="1">
        <name>Zn(2+)</name>
        <dbReference type="ChEBI" id="CHEBI:29105"/>
    </cofactor>
</comment>
<keyword evidence="6" id="KW-0482">Metalloprotease</keyword>
<keyword evidence="11" id="KW-1185">Reference proteome</keyword>
<dbReference type="PANTHER" id="PTHR11705">
    <property type="entry name" value="PROTEASE FAMILY M14 CARBOXYPEPTIDASE A,B"/>
    <property type="match status" value="1"/>
</dbReference>
<dbReference type="Proteomes" id="UP000272025">
    <property type="component" value="Unassembled WGS sequence"/>
</dbReference>